<dbReference type="PROSITE" id="PS50268">
    <property type="entry name" value="CADHERIN_2"/>
    <property type="match status" value="12"/>
</dbReference>
<keyword evidence="11" id="KW-0325">Glycoprotein</keyword>
<feature type="domain" description="Cadherin" evidence="14">
    <location>
        <begin position="885"/>
        <end position="993"/>
    </location>
</feature>
<feature type="domain" description="Cadherin" evidence="14">
    <location>
        <begin position="107"/>
        <end position="215"/>
    </location>
</feature>
<feature type="domain" description="Cadherin" evidence="14">
    <location>
        <begin position="1320"/>
        <end position="1425"/>
    </location>
</feature>
<feature type="domain" description="Cadherin" evidence="14">
    <location>
        <begin position="1204"/>
        <end position="1313"/>
    </location>
</feature>
<dbReference type="FunFam" id="2.60.40.60:FF:000007">
    <property type="entry name" value="Protocadherin alpha 2"/>
    <property type="match status" value="2"/>
</dbReference>
<comment type="caution">
    <text evidence="15">The sequence shown here is derived from an EMBL/GenBank/DDBJ whole genome shotgun (WGS) entry which is preliminary data.</text>
</comment>
<evidence type="ECO:0000256" key="1">
    <source>
        <dbReference type="ARBA" id="ARBA00003436"/>
    </source>
</evidence>
<dbReference type="InterPro" id="IPR020894">
    <property type="entry name" value="Cadherin_CS"/>
</dbReference>
<evidence type="ECO:0000259" key="14">
    <source>
        <dbReference type="PROSITE" id="PS50268"/>
    </source>
</evidence>
<dbReference type="Pfam" id="PF16492">
    <property type="entry name" value="Cadherin_C_2"/>
    <property type="match status" value="2"/>
</dbReference>
<evidence type="ECO:0000256" key="10">
    <source>
        <dbReference type="ARBA" id="ARBA00023136"/>
    </source>
</evidence>
<evidence type="ECO:0000256" key="9">
    <source>
        <dbReference type="ARBA" id="ARBA00022989"/>
    </source>
</evidence>
<keyword evidence="4 13" id="KW-0812">Transmembrane</keyword>
<feature type="domain" description="Cadherin" evidence="14">
    <location>
        <begin position="321"/>
        <end position="425"/>
    </location>
</feature>
<dbReference type="Proteomes" id="UP000886611">
    <property type="component" value="Unassembled WGS sequence"/>
</dbReference>
<dbReference type="PANTHER" id="PTHR24028:SF296">
    <property type="entry name" value="PROTOCADHERIN 1 GAMMA 11 PRECURSOR-RELATED"/>
    <property type="match status" value="1"/>
</dbReference>
<evidence type="ECO:0000256" key="6">
    <source>
        <dbReference type="ARBA" id="ARBA00022737"/>
    </source>
</evidence>
<dbReference type="FunFam" id="2.60.40.60:FF:000002">
    <property type="entry name" value="Protocadherin alpha 2"/>
    <property type="match status" value="2"/>
</dbReference>
<feature type="domain" description="Cadherin" evidence="14">
    <location>
        <begin position="774"/>
        <end position="884"/>
    </location>
</feature>
<comment type="subcellular location">
    <subcellularLocation>
        <location evidence="2">Cell membrane</location>
        <topology evidence="2">Single-pass type I membrane protein</topology>
    </subcellularLocation>
</comment>
<dbReference type="Pfam" id="PF08266">
    <property type="entry name" value="Cadherin_2"/>
    <property type="match status" value="2"/>
</dbReference>
<dbReference type="FunFam" id="2.60.40.60:FF:000001">
    <property type="entry name" value="Protocadherin alpha 2"/>
    <property type="match status" value="2"/>
</dbReference>
<dbReference type="PROSITE" id="PS00232">
    <property type="entry name" value="CADHERIN_1"/>
    <property type="match status" value="6"/>
</dbReference>
<evidence type="ECO:0000256" key="5">
    <source>
        <dbReference type="ARBA" id="ARBA00022729"/>
    </source>
</evidence>
<evidence type="ECO:0000256" key="12">
    <source>
        <dbReference type="PROSITE-ProRule" id="PRU00043"/>
    </source>
</evidence>
<dbReference type="GO" id="GO:0005509">
    <property type="term" value="F:calcium ion binding"/>
    <property type="evidence" value="ECO:0007669"/>
    <property type="project" value="UniProtKB-UniRule"/>
</dbReference>
<feature type="non-terminal residue" evidence="15">
    <location>
        <position position="1562"/>
    </location>
</feature>
<evidence type="ECO:0000313" key="16">
    <source>
        <dbReference type="Proteomes" id="UP000886611"/>
    </source>
</evidence>
<dbReference type="InterPro" id="IPR002126">
    <property type="entry name" value="Cadherin-like_dom"/>
</dbReference>
<dbReference type="GO" id="GO:0007156">
    <property type="term" value="P:homophilic cell adhesion via plasma membrane adhesion molecules"/>
    <property type="evidence" value="ECO:0007669"/>
    <property type="project" value="InterPro"/>
</dbReference>
<dbReference type="InterPro" id="IPR015919">
    <property type="entry name" value="Cadherin-like_sf"/>
</dbReference>
<keyword evidence="8" id="KW-0130">Cell adhesion</keyword>
<feature type="non-terminal residue" evidence="15">
    <location>
        <position position="1"/>
    </location>
</feature>
<gene>
    <name evidence="15" type="primary">Pcdhga11</name>
    <name evidence="15" type="ORF">GTO96_0006982</name>
</gene>
<feature type="domain" description="Cadherin" evidence="14">
    <location>
        <begin position="426"/>
        <end position="535"/>
    </location>
</feature>
<dbReference type="FunFam" id="2.60.40.60:FF:000006">
    <property type="entry name" value="Protocadherin alpha 2"/>
    <property type="match status" value="2"/>
</dbReference>
<accession>A0A8X7WSV1</accession>
<evidence type="ECO:0000256" key="3">
    <source>
        <dbReference type="ARBA" id="ARBA00022475"/>
    </source>
</evidence>
<dbReference type="FunFam" id="2.60.40.60:FF:000129">
    <property type="entry name" value="protocadherin alpha-C2 isoform X1"/>
    <property type="match status" value="2"/>
</dbReference>
<sequence>MGEVRYSIPEEMLTGSLVGNVAKDLGLDIKRLKTGSARIFTEGGAEYFELNTNKGTLEVKDRIDREELCAQIFPCTLNLQVVLKNPIEVYEVTVEIVDVNDNDPIFPNRNIKLEISEASMPGSRFALLSATDNDVGLNALQTYTLTPNENFNLKIRKQSDGSSSTDLLLIKQLDREKQGEHVLLLTAIDSGSPSRSGTVEIQIVVLDVNDNAPVFTQDIYKTAVEENTSIGSLLILVTATDADKEMHAQITYSVTHITGNGGDLFEINPSSGEIKVIGHLDYETGKMYEITVQAKDAGGSTGSCKVIVDIIDVNDNIPLITLMSVSSEIPENSGPGTVVAVIKVQDKDSGKNGKVICLIDDNIPFKLKSSMKNLQSLETAAFLDREITAQYNITVFARDEGDPSLSSSLTITLEVSDVNDNPPKFEKQHYTAYIMENNSPGYSFFSIRAEDDDSGVNSKISYFIEQSLVQNISVSSHISINSEEGTLYAVRSFDYEQIKRFQVSLIAKDGGSPSFSASAIIDIFVQDQNDNAPQILFPVQNKAAPTPEMLPRSADVGYLVTKVVAVDKDSGQNAWLTYKLIKSTDQTLFKLGPHNGELRTIREVTEKDSTRQTLVISVEDNGQPAQSTTVTINVAVTDSFPQALLEFNDLSQEGSAEGDLKFYLVIALIIVSFLFITFIVTLITFKLYSWKRSRLFKACSNGNLPVIPYYPPRYADVGGTGTLRHVYNYEVCLTTDSGRSDFKYIKPVLHSEVNCELSGLETMPLNQKTDLSANEDLLRGEVRYSIPEEMLTGSLVGNVAKDLGLDIKRLKTGSARIFTDRGAEYFELNTNKGTLLVKDRTDREQLCARITPCTLNLRIVLENPIEFYIVIVEIIDVNDNDPIFPNKNIKLEINEFSMAGARFSLLSATDSDTGLNALLTYTLTPTDNFNLKIRKQSDGSSLIDLLLVKHLDREKQEEHVLLLTAIDGGSPPRSATAEIEIVVLDANDNAPVFTQEVYKTTTEENALIGFVLITVTATDADKEIHGRITYSVTHVTDDGGNLFEINANSGEIKLTGQLDYETFKMFEITVQAKDPGGHTDSCKVIVDITDVNDNIPVISIISASNEIPENSGPGTVVAVINIQDNDSGKNGHVTCVVADDLPFKLKSSAKDLYSLETNTFLDRESTSQYNISIFAKDGGDTPLSSSLILTLVISDVNDNPPKFEKQHYTAFISENNSPGYSFFSLQAKDDDSGVNGKLTYFIEQPLLQNISVSSYVSINSEEGSLFTVRAFDYEVLKRFQVSVVAKDGGSPSFSASAVIDIFVQDQNDNAPQILYPIQNKASPSPEMLPRTADVGYLVTKVVAVDKDSGQNAWLSYKLLKSTDQALFKLGPHNGELRTIREVTEKDSTRQTLVILVQDNGQPAQSTTVTINVAVTDTFPQALAEFNDLSQEASGEGDLKFYLVLALTIVSFLFITFIVILITFKIYSWRQSRLFKARSNGNLPVIPYYPPRYSDVSGTGTLRHVYNYEVCLTKDSGRSDFKYIKPVLHSEVQSELSGLETMPLNQKTDLSATKEVMQVRLDL</sequence>
<dbReference type="Pfam" id="PF00028">
    <property type="entry name" value="Cadherin"/>
    <property type="match status" value="10"/>
</dbReference>
<evidence type="ECO:0000256" key="7">
    <source>
        <dbReference type="ARBA" id="ARBA00022837"/>
    </source>
</evidence>
<keyword evidence="9 13" id="KW-1133">Transmembrane helix</keyword>
<feature type="domain" description="Cadherin" evidence="14">
    <location>
        <begin position="216"/>
        <end position="320"/>
    </location>
</feature>
<feature type="domain" description="Cadherin" evidence="14">
    <location>
        <begin position="542"/>
        <end position="647"/>
    </location>
</feature>
<feature type="transmembrane region" description="Helical" evidence="13">
    <location>
        <begin position="1440"/>
        <end position="1463"/>
    </location>
</feature>
<dbReference type="SUPFAM" id="SSF49313">
    <property type="entry name" value="Cadherin-like"/>
    <property type="match status" value="12"/>
</dbReference>
<dbReference type="SMART" id="SM00112">
    <property type="entry name" value="CA"/>
    <property type="match status" value="12"/>
</dbReference>
<feature type="transmembrane region" description="Helical" evidence="13">
    <location>
        <begin position="662"/>
        <end position="685"/>
    </location>
</feature>
<name>A0A8X7WSV1_POLSE</name>
<organism evidence="15 16">
    <name type="scientific">Polypterus senegalus</name>
    <name type="common">Senegal bichir</name>
    <dbReference type="NCBI Taxonomy" id="55291"/>
    <lineage>
        <taxon>Eukaryota</taxon>
        <taxon>Metazoa</taxon>
        <taxon>Chordata</taxon>
        <taxon>Craniata</taxon>
        <taxon>Vertebrata</taxon>
        <taxon>Euteleostomi</taxon>
        <taxon>Actinopterygii</taxon>
        <taxon>Polypteriformes</taxon>
        <taxon>Polypteridae</taxon>
        <taxon>Polypterus</taxon>
    </lineage>
</organism>
<feature type="domain" description="Cadherin" evidence="14">
    <location>
        <begin position="994"/>
        <end position="1098"/>
    </location>
</feature>
<keyword evidence="5" id="KW-0732">Signal</keyword>
<reference evidence="15 16" key="1">
    <citation type="journal article" date="2021" name="Cell">
        <title>Tracing the genetic footprints of vertebrate landing in non-teleost ray-finned fishes.</title>
        <authorList>
            <person name="Bi X."/>
            <person name="Wang K."/>
            <person name="Yang L."/>
            <person name="Pan H."/>
            <person name="Jiang H."/>
            <person name="Wei Q."/>
            <person name="Fang M."/>
            <person name="Yu H."/>
            <person name="Zhu C."/>
            <person name="Cai Y."/>
            <person name="He Y."/>
            <person name="Gan X."/>
            <person name="Zeng H."/>
            <person name="Yu D."/>
            <person name="Zhu Y."/>
            <person name="Jiang H."/>
            <person name="Qiu Q."/>
            <person name="Yang H."/>
            <person name="Zhang Y.E."/>
            <person name="Wang W."/>
            <person name="Zhu M."/>
            <person name="He S."/>
            <person name="Zhang G."/>
        </authorList>
    </citation>
    <scope>NUCLEOTIDE SEQUENCE [LARGE SCALE GENOMIC DNA]</scope>
    <source>
        <strain evidence="15">Bchr_013</strain>
    </source>
</reference>
<keyword evidence="7 12" id="KW-0106">Calcium</keyword>
<evidence type="ECO:0000256" key="4">
    <source>
        <dbReference type="ARBA" id="ARBA00022692"/>
    </source>
</evidence>
<dbReference type="Gene3D" id="2.60.40.60">
    <property type="entry name" value="Cadherins"/>
    <property type="match status" value="12"/>
</dbReference>
<dbReference type="PRINTS" id="PR00205">
    <property type="entry name" value="CADHERIN"/>
</dbReference>
<evidence type="ECO:0000256" key="2">
    <source>
        <dbReference type="ARBA" id="ARBA00004251"/>
    </source>
</evidence>
<dbReference type="FunFam" id="2.60.40.60:FF:000004">
    <property type="entry name" value="Protocadherin 1 gamma 2"/>
    <property type="match status" value="2"/>
</dbReference>
<dbReference type="InterPro" id="IPR032455">
    <property type="entry name" value="Cadherin_C"/>
</dbReference>
<dbReference type="InterPro" id="IPR050174">
    <property type="entry name" value="Protocadherin/Cadherin-CA"/>
</dbReference>
<keyword evidence="10 13" id="KW-0472">Membrane</keyword>
<keyword evidence="3" id="KW-1003">Cell membrane</keyword>
<dbReference type="InterPro" id="IPR013164">
    <property type="entry name" value="Cadherin_N"/>
</dbReference>
<feature type="domain" description="Cadherin" evidence="14">
    <location>
        <begin position="1099"/>
        <end position="1203"/>
    </location>
</feature>
<dbReference type="GO" id="GO:0005886">
    <property type="term" value="C:plasma membrane"/>
    <property type="evidence" value="ECO:0007669"/>
    <property type="project" value="UniProtKB-SubCell"/>
</dbReference>
<proteinExistence type="predicted"/>
<protein>
    <submittedName>
        <fullName evidence="15">PCDGB protein</fullName>
    </submittedName>
</protein>
<evidence type="ECO:0000256" key="13">
    <source>
        <dbReference type="SAM" id="Phobius"/>
    </source>
</evidence>
<dbReference type="EMBL" id="JAATIS010009265">
    <property type="protein sequence ID" value="KAG2455363.1"/>
    <property type="molecule type" value="Genomic_DNA"/>
</dbReference>
<keyword evidence="6" id="KW-0677">Repeat</keyword>
<keyword evidence="16" id="KW-1185">Reference proteome</keyword>
<dbReference type="CDD" id="cd11304">
    <property type="entry name" value="Cadherin_repeat"/>
    <property type="match status" value="12"/>
</dbReference>
<feature type="domain" description="Cadherin" evidence="14">
    <location>
        <begin position="47"/>
        <end position="106"/>
    </location>
</feature>
<dbReference type="PANTHER" id="PTHR24028">
    <property type="entry name" value="CADHERIN-87A"/>
    <property type="match status" value="1"/>
</dbReference>
<evidence type="ECO:0000256" key="11">
    <source>
        <dbReference type="ARBA" id="ARBA00023180"/>
    </source>
</evidence>
<evidence type="ECO:0000256" key="8">
    <source>
        <dbReference type="ARBA" id="ARBA00022889"/>
    </source>
</evidence>
<comment type="function">
    <text evidence="1">Potential calcium-dependent cell-adhesion protein. May be involved in the establishment and maintenance of specific neuronal connections in the brain.</text>
</comment>
<evidence type="ECO:0000313" key="15">
    <source>
        <dbReference type="EMBL" id="KAG2455363.1"/>
    </source>
</evidence>